<keyword evidence="8 10" id="KW-0472">Membrane</keyword>
<evidence type="ECO:0000256" key="9">
    <source>
        <dbReference type="SAM" id="Coils"/>
    </source>
</evidence>
<dbReference type="PANTHER" id="PTHR32309">
    <property type="entry name" value="TYROSINE-PROTEIN KINASE"/>
    <property type="match status" value="1"/>
</dbReference>
<dbReference type="Gene3D" id="3.40.50.300">
    <property type="entry name" value="P-loop containing nucleotide triphosphate hydrolases"/>
    <property type="match status" value="1"/>
</dbReference>
<evidence type="ECO:0000313" key="14">
    <source>
        <dbReference type="Proteomes" id="UP000658514"/>
    </source>
</evidence>
<evidence type="ECO:0000256" key="3">
    <source>
        <dbReference type="ARBA" id="ARBA00022475"/>
    </source>
</evidence>
<dbReference type="Pfam" id="PF01656">
    <property type="entry name" value="CbiA"/>
    <property type="match status" value="1"/>
</dbReference>
<dbReference type="InterPro" id="IPR003856">
    <property type="entry name" value="LPS_length_determ_N"/>
</dbReference>
<evidence type="ECO:0000256" key="5">
    <source>
        <dbReference type="ARBA" id="ARBA00022741"/>
    </source>
</evidence>
<feature type="transmembrane region" description="Helical" evidence="10">
    <location>
        <begin position="457"/>
        <end position="481"/>
    </location>
</feature>
<reference evidence="13 14" key="1">
    <citation type="journal article" date="2020" name="ISME J.">
        <title>Comparative genomics reveals insights into cyanobacterial evolution and habitat adaptation.</title>
        <authorList>
            <person name="Chen M.Y."/>
            <person name="Teng W.K."/>
            <person name="Zhao L."/>
            <person name="Hu C.X."/>
            <person name="Zhou Y.K."/>
            <person name="Han B.P."/>
            <person name="Song L.R."/>
            <person name="Shu W.S."/>
        </authorList>
    </citation>
    <scope>NUCLEOTIDE SEQUENCE [LARGE SCALE GENOMIC DNA]</scope>
    <source>
        <strain evidence="13 14">FACHB-288</strain>
    </source>
</reference>
<evidence type="ECO:0000259" key="12">
    <source>
        <dbReference type="Pfam" id="PF02706"/>
    </source>
</evidence>
<evidence type="ECO:0000256" key="2">
    <source>
        <dbReference type="ARBA" id="ARBA00006683"/>
    </source>
</evidence>
<organism evidence="13 14">
    <name type="scientific">Calothrix parietina FACHB-288</name>
    <dbReference type="NCBI Taxonomy" id="2692896"/>
    <lineage>
        <taxon>Bacteria</taxon>
        <taxon>Bacillati</taxon>
        <taxon>Cyanobacteriota</taxon>
        <taxon>Cyanophyceae</taxon>
        <taxon>Nostocales</taxon>
        <taxon>Calotrichaceae</taxon>
        <taxon>Calothrix</taxon>
    </lineage>
</organism>
<comment type="caution">
    <text evidence="13">The sequence shown here is derived from an EMBL/GenBank/DDBJ whole genome shotgun (WGS) entry which is preliminary data.</text>
</comment>
<dbReference type="Pfam" id="PF02706">
    <property type="entry name" value="Wzz"/>
    <property type="match status" value="1"/>
</dbReference>
<dbReference type="InterPro" id="IPR002586">
    <property type="entry name" value="CobQ/CobB/MinD/ParA_Nub-bd_dom"/>
</dbReference>
<dbReference type="Proteomes" id="UP000658514">
    <property type="component" value="Unassembled WGS sequence"/>
</dbReference>
<evidence type="ECO:0000256" key="1">
    <source>
        <dbReference type="ARBA" id="ARBA00004651"/>
    </source>
</evidence>
<keyword evidence="9" id="KW-0175">Coiled coil</keyword>
<feature type="domain" description="Polysaccharide chain length determinant N-terminal" evidence="12">
    <location>
        <begin position="19"/>
        <end position="107"/>
    </location>
</feature>
<evidence type="ECO:0000259" key="11">
    <source>
        <dbReference type="Pfam" id="PF01656"/>
    </source>
</evidence>
<keyword evidence="5" id="KW-0547">Nucleotide-binding</keyword>
<evidence type="ECO:0000313" key="13">
    <source>
        <dbReference type="EMBL" id="MBD2197440.1"/>
    </source>
</evidence>
<dbReference type="InterPro" id="IPR050445">
    <property type="entry name" value="Bact_polysacc_biosynth/exp"/>
</dbReference>
<name>A0ABR8ADY5_9CYAN</name>
<dbReference type="CDD" id="cd05387">
    <property type="entry name" value="BY-kinase"/>
    <property type="match status" value="1"/>
</dbReference>
<dbReference type="EMBL" id="JACJQH010000028">
    <property type="protein sequence ID" value="MBD2197440.1"/>
    <property type="molecule type" value="Genomic_DNA"/>
</dbReference>
<accession>A0ABR8ADY5</accession>
<keyword evidence="3" id="KW-1003">Cell membrane</keyword>
<feature type="transmembrane region" description="Helical" evidence="10">
    <location>
        <begin position="34"/>
        <end position="54"/>
    </location>
</feature>
<feature type="coiled-coil region" evidence="9">
    <location>
        <begin position="207"/>
        <end position="311"/>
    </location>
</feature>
<keyword evidence="14" id="KW-1185">Reference proteome</keyword>
<evidence type="ECO:0000256" key="7">
    <source>
        <dbReference type="ARBA" id="ARBA00022989"/>
    </source>
</evidence>
<feature type="domain" description="CobQ/CobB/MinD/ParA nucleotide binding" evidence="11">
    <location>
        <begin position="561"/>
        <end position="685"/>
    </location>
</feature>
<sequence>MTNSSLNQGQMLNNSSPNAIDIKQLTTILYHRRYLILGISCAVISVASVLAILAKPNYQSSMQILVSSKLDPGLDANKVQGKTDSQGTEDLNVQVVDYTAQQKLMESSPLIQKAVDLLRPNYPNITLEDIKGKPGQYEKSPLNVTQIKTATGINDLNNQIFEISFKDKDPVKTQKVLQALQIVYHNYNIEEQKERLNQGLAYVNARLPEVRKQVSQSEQKLEKFRKKYNLVDPEVQSKILLQSLADIQKQLQNTRAQIQDIKARQAGLQRKMVSLSQKSIVSSRLSQSPRYQTLLNEIQKTELELSQQRLRYTENSPVIETLKQQRQSQLALLRQEVGRSAEANDTNTNNSSPGQIAGVDLKVVEELNQIQTTSLGLIANEKSLVEAEQKLRVELSKYPSIIAEYNRLLPDIRNSRQTLEQLLQQQQSLGMTIAQTGFDWQLLEAPEKGTYIGSGRLFLLGGALITGPILGIITALIWQIFHDVIYSPQQLRRLTNLRLLGAVPKIVEKSRKRRCFKPFKHQESMAILGETIPSLPDHENFDLVYQNIQLFNYPVAFKSLMLTSTLAGEGKTTLALGLAASASHMHRRVLVIDANLQHPNLHKKLNLSNDWGLSLLLVDESNNPVAEYIQPIHPHIDVLTAGPAPEDAVKLLSSGRMKEIIELFEQTYDLVLIDAPAILNKVDARILASLCNAIVLVGRIGQVTQSELMDAREIFSNLNLIGAIANDVKQTK</sequence>
<dbReference type="PANTHER" id="PTHR32309:SF13">
    <property type="entry name" value="FERRIC ENTEROBACTIN TRANSPORT PROTEIN FEPE"/>
    <property type="match status" value="1"/>
</dbReference>
<proteinExistence type="inferred from homology"/>
<keyword evidence="7 10" id="KW-1133">Transmembrane helix</keyword>
<comment type="subcellular location">
    <subcellularLocation>
        <location evidence="1">Cell membrane</location>
        <topology evidence="1">Multi-pass membrane protein</topology>
    </subcellularLocation>
</comment>
<keyword evidence="4 10" id="KW-0812">Transmembrane</keyword>
<gene>
    <name evidence="13" type="ORF">H6G24_18355</name>
</gene>
<evidence type="ECO:0000256" key="6">
    <source>
        <dbReference type="ARBA" id="ARBA00022840"/>
    </source>
</evidence>
<evidence type="ECO:0000256" key="10">
    <source>
        <dbReference type="SAM" id="Phobius"/>
    </source>
</evidence>
<evidence type="ECO:0000256" key="4">
    <source>
        <dbReference type="ARBA" id="ARBA00022692"/>
    </source>
</evidence>
<dbReference type="SUPFAM" id="SSF52540">
    <property type="entry name" value="P-loop containing nucleoside triphosphate hydrolases"/>
    <property type="match status" value="1"/>
</dbReference>
<dbReference type="InterPro" id="IPR027417">
    <property type="entry name" value="P-loop_NTPase"/>
</dbReference>
<dbReference type="RefSeq" id="WP_190544476.1">
    <property type="nucleotide sequence ID" value="NZ_CAWPNO010000060.1"/>
</dbReference>
<protein>
    <submittedName>
        <fullName evidence="13">Polysaccharide biosynthesis tyrosine autokinase</fullName>
    </submittedName>
</protein>
<evidence type="ECO:0000256" key="8">
    <source>
        <dbReference type="ARBA" id="ARBA00023136"/>
    </source>
</evidence>
<comment type="similarity">
    <text evidence="2">Belongs to the CpsC/CapA family.</text>
</comment>
<keyword evidence="6" id="KW-0067">ATP-binding</keyword>
<dbReference type="InterPro" id="IPR005702">
    <property type="entry name" value="Wzc-like_C"/>
</dbReference>